<dbReference type="PANTHER" id="PTHR10869">
    <property type="entry name" value="PROLYL 4-HYDROXYLASE ALPHA SUBUNIT"/>
    <property type="match status" value="1"/>
</dbReference>
<dbReference type="PANTHER" id="PTHR10869:SF236">
    <property type="entry name" value="PROLYL 4-HYDROXYLASE ALPHA SUBUNIT DOMAIN-CONTAINING PROTEIN"/>
    <property type="match status" value="1"/>
</dbReference>
<keyword evidence="9" id="KW-1185">Reference proteome</keyword>
<evidence type="ECO:0000313" key="8">
    <source>
        <dbReference type="EnsemblProtists" id="EOD10239"/>
    </source>
</evidence>
<keyword evidence="4" id="KW-0560">Oxidoreductase</keyword>
<dbReference type="Pfam" id="PF13640">
    <property type="entry name" value="2OG-FeII_Oxy_3"/>
    <property type="match status" value="1"/>
</dbReference>
<feature type="region of interest" description="Disordered" evidence="6">
    <location>
        <begin position="194"/>
        <end position="219"/>
    </location>
</feature>
<feature type="domain" description="Prolyl 4-hydroxylase alpha subunit" evidence="7">
    <location>
        <begin position="12"/>
        <end position="191"/>
    </location>
</feature>
<dbReference type="EnsemblProtists" id="EOD10239">
    <property type="protein sequence ID" value="EOD10239"/>
    <property type="gene ID" value="EMIHUDRAFT_215918"/>
</dbReference>
<protein>
    <recommendedName>
        <fullName evidence="7">Prolyl 4-hydroxylase alpha subunit domain-containing protein</fullName>
    </recommendedName>
</protein>
<evidence type="ECO:0000256" key="3">
    <source>
        <dbReference type="ARBA" id="ARBA00022964"/>
    </source>
</evidence>
<dbReference type="SMART" id="SM00702">
    <property type="entry name" value="P4Hc"/>
    <property type="match status" value="1"/>
</dbReference>
<dbReference type="GO" id="GO:0005783">
    <property type="term" value="C:endoplasmic reticulum"/>
    <property type="evidence" value="ECO:0007669"/>
    <property type="project" value="TreeGrafter"/>
</dbReference>
<evidence type="ECO:0000256" key="5">
    <source>
        <dbReference type="ARBA" id="ARBA00023004"/>
    </source>
</evidence>
<dbReference type="Gene3D" id="2.60.120.620">
    <property type="entry name" value="q2cbj1_9rhob like domain"/>
    <property type="match status" value="1"/>
</dbReference>
<keyword evidence="3" id="KW-0223">Dioxygenase</keyword>
<sequence>MSTLLASDDVGPSMLSIPAFLSPAECAAWVSWGETSGFEQEKHAQTRWIAHRDNGRLAVQSESIAAALWSRLAPLMPAESTRRGAVACGCNPNIRLYRYTPGQRFGQHVDQSNALPGGEQTEWTMLVYLSGGPGQEVVGGETAFYDGGRRSVVVDPLAGSALLHAHGERCLTHEALEVRRGVKYVLRSDVVFAPSSASPNAGAGAEKGRGGRRAKRRPQ</sequence>
<dbReference type="eggNOG" id="ENOG502QR14">
    <property type="taxonomic scope" value="Eukaryota"/>
</dbReference>
<dbReference type="InterPro" id="IPR006620">
    <property type="entry name" value="Pro_4_hyd_alph"/>
</dbReference>
<evidence type="ECO:0000313" key="9">
    <source>
        <dbReference type="Proteomes" id="UP000013827"/>
    </source>
</evidence>
<reference evidence="9" key="1">
    <citation type="journal article" date="2013" name="Nature">
        <title>Pan genome of the phytoplankton Emiliania underpins its global distribution.</title>
        <authorList>
            <person name="Read B.A."/>
            <person name="Kegel J."/>
            <person name="Klute M.J."/>
            <person name="Kuo A."/>
            <person name="Lefebvre S.C."/>
            <person name="Maumus F."/>
            <person name="Mayer C."/>
            <person name="Miller J."/>
            <person name="Monier A."/>
            <person name="Salamov A."/>
            <person name="Young J."/>
            <person name="Aguilar M."/>
            <person name="Claverie J.M."/>
            <person name="Frickenhaus S."/>
            <person name="Gonzalez K."/>
            <person name="Herman E.K."/>
            <person name="Lin Y.C."/>
            <person name="Napier J."/>
            <person name="Ogata H."/>
            <person name="Sarno A.F."/>
            <person name="Shmutz J."/>
            <person name="Schroeder D."/>
            <person name="de Vargas C."/>
            <person name="Verret F."/>
            <person name="von Dassow P."/>
            <person name="Valentin K."/>
            <person name="Van de Peer Y."/>
            <person name="Wheeler G."/>
            <person name="Dacks J.B."/>
            <person name="Delwiche C.F."/>
            <person name="Dyhrman S.T."/>
            <person name="Glockner G."/>
            <person name="John U."/>
            <person name="Richards T."/>
            <person name="Worden A.Z."/>
            <person name="Zhang X."/>
            <person name="Grigoriev I.V."/>
            <person name="Allen A.E."/>
            <person name="Bidle K."/>
            <person name="Borodovsky M."/>
            <person name="Bowler C."/>
            <person name="Brownlee C."/>
            <person name="Cock J.M."/>
            <person name="Elias M."/>
            <person name="Gladyshev V.N."/>
            <person name="Groth M."/>
            <person name="Guda C."/>
            <person name="Hadaegh A."/>
            <person name="Iglesias-Rodriguez M.D."/>
            <person name="Jenkins J."/>
            <person name="Jones B.M."/>
            <person name="Lawson T."/>
            <person name="Leese F."/>
            <person name="Lindquist E."/>
            <person name="Lobanov A."/>
            <person name="Lomsadze A."/>
            <person name="Malik S.B."/>
            <person name="Marsh M.E."/>
            <person name="Mackinder L."/>
            <person name="Mock T."/>
            <person name="Mueller-Roeber B."/>
            <person name="Pagarete A."/>
            <person name="Parker M."/>
            <person name="Probert I."/>
            <person name="Quesneville H."/>
            <person name="Raines C."/>
            <person name="Rensing S.A."/>
            <person name="Riano-Pachon D.M."/>
            <person name="Richier S."/>
            <person name="Rokitta S."/>
            <person name="Shiraiwa Y."/>
            <person name="Soanes D.M."/>
            <person name="van der Giezen M."/>
            <person name="Wahlund T.M."/>
            <person name="Williams B."/>
            <person name="Wilson W."/>
            <person name="Wolfe G."/>
            <person name="Wurch L.L."/>
        </authorList>
    </citation>
    <scope>NUCLEOTIDE SEQUENCE</scope>
</reference>
<dbReference type="GO" id="GO:0031418">
    <property type="term" value="F:L-ascorbic acid binding"/>
    <property type="evidence" value="ECO:0007669"/>
    <property type="project" value="InterPro"/>
</dbReference>
<comment type="cofactor">
    <cofactor evidence="1">
        <name>L-ascorbate</name>
        <dbReference type="ChEBI" id="CHEBI:38290"/>
    </cofactor>
</comment>
<keyword evidence="2" id="KW-0479">Metal-binding</keyword>
<proteinExistence type="predicted"/>
<organism evidence="8 9">
    <name type="scientific">Emiliania huxleyi (strain CCMP1516)</name>
    <dbReference type="NCBI Taxonomy" id="280463"/>
    <lineage>
        <taxon>Eukaryota</taxon>
        <taxon>Haptista</taxon>
        <taxon>Haptophyta</taxon>
        <taxon>Prymnesiophyceae</taxon>
        <taxon>Isochrysidales</taxon>
        <taxon>Noelaerhabdaceae</taxon>
        <taxon>Emiliania</taxon>
    </lineage>
</organism>
<name>A0A0D3IG54_EMIH1</name>
<dbReference type="KEGG" id="ehx:EMIHUDRAFT_215918"/>
<feature type="compositionally biased region" description="Low complexity" evidence="6">
    <location>
        <begin position="194"/>
        <end position="204"/>
    </location>
</feature>
<dbReference type="AlphaFoldDB" id="A0A0D3IG54"/>
<reference evidence="8" key="2">
    <citation type="submission" date="2024-10" db="UniProtKB">
        <authorList>
            <consortium name="EnsemblProtists"/>
        </authorList>
    </citation>
    <scope>IDENTIFICATION</scope>
</reference>
<dbReference type="OMA" id="QFFGQHY"/>
<dbReference type="GeneID" id="17256443"/>
<dbReference type="HOGENOM" id="CLU_041456_0_1_1"/>
<evidence type="ECO:0000259" key="7">
    <source>
        <dbReference type="SMART" id="SM00702"/>
    </source>
</evidence>
<dbReference type="InterPro" id="IPR044862">
    <property type="entry name" value="Pro_4_hyd_alph_FE2OG_OXY"/>
</dbReference>
<dbReference type="InterPro" id="IPR045054">
    <property type="entry name" value="P4HA-like"/>
</dbReference>
<dbReference type="RefSeq" id="XP_005762668.1">
    <property type="nucleotide sequence ID" value="XM_005762611.1"/>
</dbReference>
<evidence type="ECO:0000256" key="4">
    <source>
        <dbReference type="ARBA" id="ARBA00023002"/>
    </source>
</evidence>
<feature type="compositionally biased region" description="Basic residues" evidence="6">
    <location>
        <begin position="210"/>
        <end position="219"/>
    </location>
</feature>
<accession>A0A0D3IG54</accession>
<keyword evidence="5" id="KW-0408">Iron</keyword>
<dbReference type="GO" id="GO:0004656">
    <property type="term" value="F:procollagen-proline 4-dioxygenase activity"/>
    <property type="evidence" value="ECO:0007669"/>
    <property type="project" value="TreeGrafter"/>
</dbReference>
<dbReference type="GO" id="GO:0005506">
    <property type="term" value="F:iron ion binding"/>
    <property type="evidence" value="ECO:0007669"/>
    <property type="project" value="InterPro"/>
</dbReference>
<evidence type="ECO:0000256" key="2">
    <source>
        <dbReference type="ARBA" id="ARBA00022723"/>
    </source>
</evidence>
<evidence type="ECO:0000256" key="1">
    <source>
        <dbReference type="ARBA" id="ARBA00001961"/>
    </source>
</evidence>
<evidence type="ECO:0000256" key="6">
    <source>
        <dbReference type="SAM" id="MobiDB-lite"/>
    </source>
</evidence>
<dbReference type="PaxDb" id="2903-EOD10239"/>
<dbReference type="Proteomes" id="UP000013827">
    <property type="component" value="Unassembled WGS sequence"/>
</dbReference>